<feature type="region of interest" description="Disordered" evidence="1">
    <location>
        <begin position="57"/>
        <end position="82"/>
    </location>
</feature>
<accession>A0A814AEQ3</accession>
<reference evidence="2" key="1">
    <citation type="submission" date="2021-02" db="EMBL/GenBank/DDBJ databases">
        <authorList>
            <person name="Nowell W R."/>
        </authorList>
    </citation>
    <scope>NUCLEOTIDE SEQUENCE</scope>
</reference>
<protein>
    <submittedName>
        <fullName evidence="2">Uncharacterized protein</fullName>
    </submittedName>
</protein>
<keyword evidence="4" id="KW-1185">Reference proteome</keyword>
<dbReference type="Proteomes" id="UP000663829">
    <property type="component" value="Unassembled WGS sequence"/>
</dbReference>
<sequence length="82" mass="8502">MSGSVSSIESLTADSQFCVTFSSSAWIAVQSTNCGSSGKRRKRALCGIPFHPACTTTTHHTTTRQSTVAATTVPSCTSTDAS</sequence>
<comment type="caution">
    <text evidence="2">The sequence shown here is derived from an EMBL/GenBank/DDBJ whole genome shotgun (WGS) entry which is preliminary data.</text>
</comment>
<dbReference type="EMBL" id="CAJOBC010001672">
    <property type="protein sequence ID" value="CAF3692239.1"/>
    <property type="molecule type" value="Genomic_DNA"/>
</dbReference>
<evidence type="ECO:0000313" key="4">
    <source>
        <dbReference type="Proteomes" id="UP000663829"/>
    </source>
</evidence>
<feature type="compositionally biased region" description="Low complexity" evidence="1">
    <location>
        <begin position="57"/>
        <end position="73"/>
    </location>
</feature>
<evidence type="ECO:0000256" key="1">
    <source>
        <dbReference type="SAM" id="MobiDB-lite"/>
    </source>
</evidence>
<dbReference type="AlphaFoldDB" id="A0A814AEQ3"/>
<dbReference type="Proteomes" id="UP000681722">
    <property type="component" value="Unassembled WGS sequence"/>
</dbReference>
<name>A0A814AEQ3_9BILA</name>
<proteinExistence type="predicted"/>
<evidence type="ECO:0000313" key="2">
    <source>
        <dbReference type="EMBL" id="CAF0911160.1"/>
    </source>
</evidence>
<dbReference type="EMBL" id="CAJNOQ010001672">
    <property type="protein sequence ID" value="CAF0911160.1"/>
    <property type="molecule type" value="Genomic_DNA"/>
</dbReference>
<organism evidence="2 4">
    <name type="scientific">Didymodactylos carnosus</name>
    <dbReference type="NCBI Taxonomy" id="1234261"/>
    <lineage>
        <taxon>Eukaryota</taxon>
        <taxon>Metazoa</taxon>
        <taxon>Spiralia</taxon>
        <taxon>Gnathifera</taxon>
        <taxon>Rotifera</taxon>
        <taxon>Eurotatoria</taxon>
        <taxon>Bdelloidea</taxon>
        <taxon>Philodinida</taxon>
        <taxon>Philodinidae</taxon>
        <taxon>Didymodactylos</taxon>
    </lineage>
</organism>
<gene>
    <name evidence="2" type="ORF">GPM918_LOCUS9154</name>
    <name evidence="3" type="ORF">SRO942_LOCUS9155</name>
</gene>
<evidence type="ECO:0000313" key="3">
    <source>
        <dbReference type="EMBL" id="CAF3692239.1"/>
    </source>
</evidence>